<protein>
    <submittedName>
        <fullName evidence="2">Uncharacterized protein</fullName>
    </submittedName>
</protein>
<sequence>YRQPDVWCFTAPVKQRKDELPQVTFVRRPTAASIAPNQGIYIGEEEVTRRPSIAVVPPPKPPRTDRAVLDEKRRREMERRRQQESEQRKLEQTEATPFLPELVLFLDKLDQTFFSISANNRKPKFLLLGWRTR</sequence>
<keyword evidence="3" id="KW-1185">Reference proteome</keyword>
<dbReference type="OrthoDB" id="5584001at2759"/>
<accession>A0A0C2D042</accession>
<reference evidence="2 3" key="1">
    <citation type="submission" date="2013-12" db="EMBL/GenBank/DDBJ databases">
        <title>Draft genome of the parsitic nematode Ancylostoma duodenale.</title>
        <authorList>
            <person name="Mitreva M."/>
        </authorList>
    </citation>
    <scope>NUCLEOTIDE SEQUENCE [LARGE SCALE GENOMIC DNA]</scope>
    <source>
        <strain evidence="2 3">Zhejiang</strain>
    </source>
</reference>
<proteinExistence type="predicted"/>
<evidence type="ECO:0000256" key="1">
    <source>
        <dbReference type="SAM" id="MobiDB-lite"/>
    </source>
</evidence>
<feature type="region of interest" description="Disordered" evidence="1">
    <location>
        <begin position="53"/>
        <end position="93"/>
    </location>
</feature>
<feature type="compositionally biased region" description="Basic and acidic residues" evidence="1">
    <location>
        <begin position="62"/>
        <end position="92"/>
    </location>
</feature>
<feature type="non-terminal residue" evidence="2">
    <location>
        <position position="1"/>
    </location>
</feature>
<evidence type="ECO:0000313" key="3">
    <source>
        <dbReference type="Proteomes" id="UP000054047"/>
    </source>
</evidence>
<evidence type="ECO:0000313" key="2">
    <source>
        <dbReference type="EMBL" id="KIH55387.1"/>
    </source>
</evidence>
<name>A0A0C2D042_9BILA</name>
<dbReference type="Proteomes" id="UP000054047">
    <property type="component" value="Unassembled WGS sequence"/>
</dbReference>
<gene>
    <name evidence="2" type="ORF">ANCDUO_14457</name>
</gene>
<organism evidence="2 3">
    <name type="scientific">Ancylostoma duodenale</name>
    <dbReference type="NCBI Taxonomy" id="51022"/>
    <lineage>
        <taxon>Eukaryota</taxon>
        <taxon>Metazoa</taxon>
        <taxon>Ecdysozoa</taxon>
        <taxon>Nematoda</taxon>
        <taxon>Chromadorea</taxon>
        <taxon>Rhabditida</taxon>
        <taxon>Rhabditina</taxon>
        <taxon>Rhabditomorpha</taxon>
        <taxon>Strongyloidea</taxon>
        <taxon>Ancylostomatidae</taxon>
        <taxon>Ancylostomatinae</taxon>
        <taxon>Ancylostoma</taxon>
    </lineage>
</organism>
<dbReference type="AlphaFoldDB" id="A0A0C2D042"/>
<dbReference type="EMBL" id="KN737422">
    <property type="protein sequence ID" value="KIH55387.1"/>
    <property type="molecule type" value="Genomic_DNA"/>
</dbReference>